<dbReference type="AlphaFoldDB" id="A0A3P1SCG6"/>
<dbReference type="GO" id="GO:0004520">
    <property type="term" value="F:DNA endonuclease activity"/>
    <property type="evidence" value="ECO:0007669"/>
    <property type="project" value="InterPro"/>
</dbReference>
<comment type="subunit">
    <text evidence="8">Homodimer, forms a heterotetramer with a Cas2 homodimer.</text>
</comment>
<gene>
    <name evidence="9" type="primary">cas1e</name>
    <name evidence="8" type="synonym">cas1</name>
    <name evidence="9" type="ORF">EII11_09535</name>
</gene>
<evidence type="ECO:0000313" key="10">
    <source>
        <dbReference type="Proteomes" id="UP000280444"/>
    </source>
</evidence>
<name>A0A3P1SCG6_9ACTO</name>
<keyword evidence="10" id="KW-1185">Reference proteome</keyword>
<dbReference type="NCBIfam" id="TIGR03638">
    <property type="entry name" value="cas1_ECOLI"/>
    <property type="match status" value="1"/>
</dbReference>
<dbReference type="PANTHER" id="PTHR34353">
    <property type="entry name" value="CRISPR-ASSOCIATED ENDONUCLEASE CAS1 1"/>
    <property type="match status" value="1"/>
</dbReference>
<keyword evidence="4 8" id="KW-0378">Hydrolase</keyword>
<keyword evidence="7 8" id="KW-0238">DNA-binding</keyword>
<evidence type="ECO:0000256" key="3">
    <source>
        <dbReference type="ARBA" id="ARBA00022759"/>
    </source>
</evidence>
<dbReference type="InterPro" id="IPR050646">
    <property type="entry name" value="Cas1"/>
</dbReference>
<keyword evidence="5 8" id="KW-0460">Magnesium</keyword>
<comment type="cofactor">
    <cofactor evidence="8">
        <name>Mg(2+)</name>
        <dbReference type="ChEBI" id="CHEBI:18420"/>
    </cofactor>
    <cofactor evidence="8">
        <name>Mn(2+)</name>
        <dbReference type="ChEBI" id="CHEBI:29035"/>
    </cofactor>
</comment>
<dbReference type="GO" id="GO:0046872">
    <property type="term" value="F:metal ion binding"/>
    <property type="evidence" value="ECO:0007669"/>
    <property type="project" value="UniProtKB-UniRule"/>
</dbReference>
<feature type="binding site" evidence="8">
    <location>
        <position position="144"/>
    </location>
    <ligand>
        <name>Mn(2+)</name>
        <dbReference type="ChEBI" id="CHEBI:29035"/>
    </ligand>
</feature>
<dbReference type="NCBIfam" id="TIGR00287">
    <property type="entry name" value="cas1"/>
    <property type="match status" value="1"/>
</dbReference>
<evidence type="ECO:0000256" key="1">
    <source>
        <dbReference type="ARBA" id="ARBA00022722"/>
    </source>
</evidence>
<dbReference type="Gene3D" id="3.100.10.20">
    <property type="entry name" value="CRISPR-associated endonuclease Cas1, N-terminal domain"/>
    <property type="match status" value="1"/>
</dbReference>
<accession>A0A3P1SCG6</accession>
<sequence length="309" mass="34516">MSTMLPLEREALPRAKDRYSFLYIEHCVVHRDSNALTMRDQEGIVHVPAAALSVLLLGPGTTVSHQAVALMAECGVSCVWVGENGVRYYAHGRSLAQSTRLLIAQARLVSHERERLRVAREMYAMRFPGEDVSMLTMRQLRGREGARMRDVYRANAKRTGVRWASRQYNPADFNDSDPINQALSVANYSLYGIVHAVIVSLGCSPGLGFIHTGHERSFVYDIADLYKADTSIPAAFDVVRDSAADVTAAARHRIRDLIFERKIIQTCVADVKHLLGEENADEELSDVQVASLWDVRDRALEGGRNYAEE</sequence>
<organism evidence="9 10">
    <name type="scientific">Schaalia canis</name>
    <dbReference type="NCBI Taxonomy" id="100469"/>
    <lineage>
        <taxon>Bacteria</taxon>
        <taxon>Bacillati</taxon>
        <taxon>Actinomycetota</taxon>
        <taxon>Actinomycetes</taxon>
        <taxon>Actinomycetales</taxon>
        <taxon>Actinomycetaceae</taxon>
        <taxon>Schaalia</taxon>
    </lineage>
</organism>
<evidence type="ECO:0000256" key="4">
    <source>
        <dbReference type="ARBA" id="ARBA00022801"/>
    </source>
</evidence>
<evidence type="ECO:0000256" key="6">
    <source>
        <dbReference type="ARBA" id="ARBA00023118"/>
    </source>
</evidence>
<reference evidence="9 10" key="1">
    <citation type="submission" date="2018-11" db="EMBL/GenBank/DDBJ databases">
        <title>Genomes From Bacteria Associated with the Canine Oral Cavity: a Test Case for Automated Genome-Based Taxonomic Assignment.</title>
        <authorList>
            <person name="Coil D.A."/>
            <person name="Jospin G."/>
            <person name="Darling A.E."/>
            <person name="Wallis C."/>
            <person name="Davis I.J."/>
            <person name="Harris S."/>
            <person name="Eisen J.A."/>
            <person name="Holcombe L.J."/>
            <person name="O'Flynn C."/>
        </authorList>
    </citation>
    <scope>NUCLEOTIDE SEQUENCE [LARGE SCALE GENOMIC DNA]</scope>
    <source>
        <strain evidence="9 10">OH770</strain>
    </source>
</reference>
<evidence type="ECO:0000256" key="8">
    <source>
        <dbReference type="HAMAP-Rule" id="MF_01470"/>
    </source>
</evidence>
<dbReference type="Proteomes" id="UP000280444">
    <property type="component" value="Unassembled WGS sequence"/>
</dbReference>
<dbReference type="GO" id="GO:0051607">
    <property type="term" value="P:defense response to virus"/>
    <property type="evidence" value="ECO:0007669"/>
    <property type="project" value="UniProtKB-UniRule"/>
</dbReference>
<dbReference type="EC" id="3.1.-.-" evidence="8"/>
<dbReference type="InterPro" id="IPR042211">
    <property type="entry name" value="CRISPR-assoc_Cas1_N"/>
</dbReference>
<dbReference type="Gene3D" id="1.20.120.920">
    <property type="entry name" value="CRISPR-associated endonuclease Cas1, C-terminal domain"/>
    <property type="match status" value="1"/>
</dbReference>
<proteinExistence type="inferred from homology"/>
<dbReference type="EMBL" id="RQZF01000012">
    <property type="protein sequence ID" value="RRC94657.1"/>
    <property type="molecule type" value="Genomic_DNA"/>
</dbReference>
<keyword evidence="6 8" id="KW-0051">Antiviral defense</keyword>
<protein>
    <recommendedName>
        <fullName evidence="8">CRISPR-associated endonuclease Cas1</fullName>
        <ecNumber evidence="8">3.1.-.-</ecNumber>
    </recommendedName>
</protein>
<dbReference type="InterPro" id="IPR019851">
    <property type="entry name" value="CRISPR-assoc_Cas1_ECOLI"/>
</dbReference>
<comment type="function">
    <text evidence="8">CRISPR (clustered regularly interspaced short palindromic repeat), is an adaptive immune system that provides protection against mobile genetic elements (viruses, transposable elements and conjugative plasmids). CRISPR clusters contain spacers, sequences complementary to antecedent mobile elements, and target invading nucleic acids. CRISPR clusters are transcribed and processed into CRISPR RNA (crRNA). Acts as a dsDNA endonuclease. Involved in the integration of spacer DNA into the CRISPR cassette.</text>
</comment>
<dbReference type="CDD" id="cd09719">
    <property type="entry name" value="Cas1_I-E"/>
    <property type="match status" value="1"/>
</dbReference>
<dbReference type="InterPro" id="IPR002729">
    <property type="entry name" value="CRISPR-assoc_Cas1"/>
</dbReference>
<evidence type="ECO:0000256" key="2">
    <source>
        <dbReference type="ARBA" id="ARBA00022723"/>
    </source>
</evidence>
<keyword evidence="2 8" id="KW-0479">Metal-binding</keyword>
<dbReference type="InterPro" id="IPR042206">
    <property type="entry name" value="CRISPR-assoc_Cas1_C"/>
</dbReference>
<dbReference type="GO" id="GO:0016787">
    <property type="term" value="F:hydrolase activity"/>
    <property type="evidence" value="ECO:0007669"/>
    <property type="project" value="UniProtKB-KW"/>
</dbReference>
<dbReference type="OrthoDB" id="9777847at2"/>
<comment type="similarity">
    <text evidence="8">Belongs to the CRISPR-associated endonuclease Cas1 family.</text>
</comment>
<dbReference type="GO" id="GO:0003677">
    <property type="term" value="F:DNA binding"/>
    <property type="evidence" value="ECO:0007669"/>
    <property type="project" value="UniProtKB-KW"/>
</dbReference>
<dbReference type="GO" id="GO:0043571">
    <property type="term" value="P:maintenance of CRISPR repeat elements"/>
    <property type="evidence" value="ECO:0007669"/>
    <property type="project" value="UniProtKB-UniRule"/>
</dbReference>
<evidence type="ECO:0000256" key="5">
    <source>
        <dbReference type="ARBA" id="ARBA00022842"/>
    </source>
</evidence>
<evidence type="ECO:0000313" key="9">
    <source>
        <dbReference type="EMBL" id="RRC94657.1"/>
    </source>
</evidence>
<evidence type="ECO:0000256" key="7">
    <source>
        <dbReference type="ARBA" id="ARBA00023125"/>
    </source>
</evidence>
<keyword evidence="3 8" id="KW-0255">Endonuclease</keyword>
<keyword evidence="8" id="KW-0464">Manganese</keyword>
<dbReference type="HAMAP" id="MF_01470">
    <property type="entry name" value="Cas1"/>
    <property type="match status" value="1"/>
</dbReference>
<keyword evidence="1 8" id="KW-0540">Nuclease</keyword>
<feature type="binding site" evidence="8">
    <location>
        <position position="211"/>
    </location>
    <ligand>
        <name>Mn(2+)</name>
        <dbReference type="ChEBI" id="CHEBI:29035"/>
    </ligand>
</feature>
<dbReference type="Pfam" id="PF01867">
    <property type="entry name" value="Cas_Cas1"/>
    <property type="match status" value="2"/>
</dbReference>
<comment type="caution">
    <text evidence="9">The sequence shown here is derived from an EMBL/GenBank/DDBJ whole genome shotgun (WGS) entry which is preliminary data.</text>
</comment>
<dbReference type="RefSeq" id="WP_124872083.1">
    <property type="nucleotide sequence ID" value="NZ_RQZF01000012.1"/>
</dbReference>
<dbReference type="PANTHER" id="PTHR34353:SF3">
    <property type="entry name" value="CRISPR-ASSOCIATED ENDONUCLEASE CAS1"/>
    <property type="match status" value="1"/>
</dbReference>
<dbReference type="InterPro" id="IPR033641">
    <property type="entry name" value="Cas1_I-E"/>
</dbReference>
<feature type="binding site" evidence="8">
    <location>
        <position position="224"/>
    </location>
    <ligand>
        <name>Mn(2+)</name>
        <dbReference type="ChEBI" id="CHEBI:29035"/>
    </ligand>
</feature>